<dbReference type="InParanoid" id="A0A2J6TN71"/>
<dbReference type="Proteomes" id="UP000235371">
    <property type="component" value="Unassembled WGS sequence"/>
</dbReference>
<keyword evidence="2" id="KW-1185">Reference proteome</keyword>
<name>A0A2J6TN71_9HELO</name>
<dbReference type="AlphaFoldDB" id="A0A2J6TN71"/>
<accession>A0A2J6TN71</accession>
<sequence>MRAHMTSHMTRKFAVQLFRHWNLSKNAKNSASLPSHTNFLIGPSPKPPKRSVSLPFNIPIQYSHFPPYAPFSTNVSIPPIPSIPIPPI</sequence>
<gene>
    <name evidence="1" type="ORF">K444DRAFT_302289</name>
</gene>
<dbReference type="RefSeq" id="XP_024741385.1">
    <property type="nucleotide sequence ID" value="XM_024871728.1"/>
</dbReference>
<evidence type="ECO:0000313" key="1">
    <source>
        <dbReference type="EMBL" id="PMD64481.1"/>
    </source>
</evidence>
<proteinExistence type="predicted"/>
<evidence type="ECO:0000313" key="2">
    <source>
        <dbReference type="Proteomes" id="UP000235371"/>
    </source>
</evidence>
<protein>
    <submittedName>
        <fullName evidence="1">Uncharacterized protein</fullName>
    </submittedName>
</protein>
<reference evidence="1 2" key="1">
    <citation type="submission" date="2016-04" db="EMBL/GenBank/DDBJ databases">
        <title>A degradative enzymes factory behind the ericoid mycorrhizal symbiosis.</title>
        <authorList>
            <consortium name="DOE Joint Genome Institute"/>
            <person name="Martino E."/>
            <person name="Morin E."/>
            <person name="Grelet G."/>
            <person name="Kuo A."/>
            <person name="Kohler A."/>
            <person name="Daghino S."/>
            <person name="Barry K."/>
            <person name="Choi C."/>
            <person name="Cichocki N."/>
            <person name="Clum A."/>
            <person name="Copeland A."/>
            <person name="Hainaut M."/>
            <person name="Haridas S."/>
            <person name="Labutti K."/>
            <person name="Lindquist E."/>
            <person name="Lipzen A."/>
            <person name="Khouja H.-R."/>
            <person name="Murat C."/>
            <person name="Ohm R."/>
            <person name="Olson A."/>
            <person name="Spatafora J."/>
            <person name="Veneault-Fourrey C."/>
            <person name="Henrissat B."/>
            <person name="Grigoriev I."/>
            <person name="Martin F."/>
            <person name="Perotto S."/>
        </authorList>
    </citation>
    <scope>NUCLEOTIDE SEQUENCE [LARGE SCALE GENOMIC DNA]</scope>
    <source>
        <strain evidence="1 2">E</strain>
    </source>
</reference>
<organism evidence="1 2">
    <name type="scientific">Hyaloscypha bicolor E</name>
    <dbReference type="NCBI Taxonomy" id="1095630"/>
    <lineage>
        <taxon>Eukaryota</taxon>
        <taxon>Fungi</taxon>
        <taxon>Dikarya</taxon>
        <taxon>Ascomycota</taxon>
        <taxon>Pezizomycotina</taxon>
        <taxon>Leotiomycetes</taxon>
        <taxon>Helotiales</taxon>
        <taxon>Hyaloscyphaceae</taxon>
        <taxon>Hyaloscypha</taxon>
        <taxon>Hyaloscypha bicolor</taxon>
    </lineage>
</organism>
<dbReference type="EMBL" id="KZ613753">
    <property type="protein sequence ID" value="PMD64481.1"/>
    <property type="molecule type" value="Genomic_DNA"/>
</dbReference>
<dbReference type="GeneID" id="36579810"/>